<dbReference type="InterPro" id="IPR054612">
    <property type="entry name" value="Phage_capsid-like_C"/>
</dbReference>
<sequence length="331" mass="36476">MKTLADYAELDVNTMEKGVMNWLFKFDPLLQRLGFRPVKGNALAYNVKTERAGATWIVPTDDVPEKEFDSDQRTVALKELINDVKVPHFNIDTNSTQDVEALEVVEGIRDLRSGFVETFLFGGTTTTVSTKEPDGILKLIAELETTGTTDLDGIVNTQVIANAIASGALTQAKIEELIDATRPELDEITILMTDRRARRKINALARASGSPLRVTQNEFGQFISIFNEIPLVVSDYMRDNFQDNDGSSVLDIAAYVKNKTRASGFDNSIILALKMGDEQLTGIQSGTLSAKKISEDAPDKDAVHYRMKWYAAQALFNKFAAAVLTGINADT</sequence>
<dbReference type="EMBL" id="LAZR01012148">
    <property type="protein sequence ID" value="KKM32467.1"/>
    <property type="molecule type" value="Genomic_DNA"/>
</dbReference>
<evidence type="ECO:0000259" key="1">
    <source>
        <dbReference type="Pfam" id="PF05065"/>
    </source>
</evidence>
<dbReference type="Pfam" id="PF05065">
    <property type="entry name" value="Phage_capsid"/>
    <property type="match status" value="1"/>
</dbReference>
<feature type="domain" description="Phage capsid-like C-terminal" evidence="1">
    <location>
        <begin position="14"/>
        <end position="256"/>
    </location>
</feature>
<organism evidence="2">
    <name type="scientific">marine sediment metagenome</name>
    <dbReference type="NCBI Taxonomy" id="412755"/>
    <lineage>
        <taxon>unclassified sequences</taxon>
        <taxon>metagenomes</taxon>
        <taxon>ecological metagenomes</taxon>
    </lineage>
</organism>
<accession>A0A0F9LLS5</accession>
<dbReference type="AlphaFoldDB" id="A0A0F9LLS5"/>
<proteinExistence type="predicted"/>
<gene>
    <name evidence="2" type="ORF">LCGC14_1565750</name>
</gene>
<name>A0A0F9LLS5_9ZZZZ</name>
<evidence type="ECO:0000313" key="2">
    <source>
        <dbReference type="EMBL" id="KKM32467.1"/>
    </source>
</evidence>
<reference evidence="2" key="1">
    <citation type="journal article" date="2015" name="Nature">
        <title>Complex archaea that bridge the gap between prokaryotes and eukaryotes.</title>
        <authorList>
            <person name="Spang A."/>
            <person name="Saw J.H."/>
            <person name="Jorgensen S.L."/>
            <person name="Zaremba-Niedzwiedzka K."/>
            <person name="Martijn J."/>
            <person name="Lind A.E."/>
            <person name="van Eijk R."/>
            <person name="Schleper C."/>
            <person name="Guy L."/>
            <person name="Ettema T.J."/>
        </authorList>
    </citation>
    <scope>NUCLEOTIDE SEQUENCE</scope>
</reference>
<protein>
    <recommendedName>
        <fullName evidence="1">Phage capsid-like C-terminal domain-containing protein</fullName>
    </recommendedName>
</protein>
<comment type="caution">
    <text evidence="2">The sequence shown here is derived from an EMBL/GenBank/DDBJ whole genome shotgun (WGS) entry which is preliminary data.</text>
</comment>
<dbReference type="SUPFAM" id="SSF56563">
    <property type="entry name" value="Major capsid protein gp5"/>
    <property type="match status" value="1"/>
</dbReference>